<feature type="domain" description="Nrap protein" evidence="3">
    <location>
        <begin position="155"/>
        <end position="252"/>
    </location>
</feature>
<gene>
    <name evidence="8" type="ORF">BCR37DRAFT_384628</name>
</gene>
<dbReference type="InterPro" id="IPR005554">
    <property type="entry name" value="NOL6/Upt22"/>
</dbReference>
<keyword evidence="1" id="KW-0690">Ribosome biogenesis</keyword>
<feature type="domain" description="Nrap protein" evidence="6">
    <location>
        <begin position="694"/>
        <end position="835"/>
    </location>
</feature>
<dbReference type="Pfam" id="PF17405">
    <property type="entry name" value="Nrap_D4"/>
    <property type="match status" value="1"/>
</dbReference>
<dbReference type="InterPro" id="IPR035370">
    <property type="entry name" value="Nrap_D5"/>
</dbReference>
<feature type="coiled-coil region" evidence="2">
    <location>
        <begin position="513"/>
        <end position="540"/>
    </location>
</feature>
<evidence type="ECO:0000256" key="2">
    <source>
        <dbReference type="SAM" id="Coils"/>
    </source>
</evidence>
<dbReference type="GO" id="GO:0034456">
    <property type="term" value="C:UTP-C complex"/>
    <property type="evidence" value="ECO:0007669"/>
    <property type="project" value="TreeGrafter"/>
</dbReference>
<comment type="caution">
    <text evidence="8">The sequence shown here is derived from an EMBL/GenBank/DDBJ whole genome shotgun (WGS) entry which is preliminary data.</text>
</comment>
<dbReference type="InterPro" id="IPR035368">
    <property type="entry name" value="Nrap_D3"/>
</dbReference>
<evidence type="ECO:0000259" key="3">
    <source>
        <dbReference type="Pfam" id="PF03813"/>
    </source>
</evidence>
<evidence type="ECO:0000259" key="5">
    <source>
        <dbReference type="Pfam" id="PF17405"/>
    </source>
</evidence>
<accession>A0A1Y2EQP9</accession>
<comment type="similarity">
    <text evidence="1">Belongs to the NRAP family.</text>
</comment>
<comment type="subcellular location">
    <subcellularLocation>
        <location evidence="1">Nucleus</location>
        <location evidence="1">Nucleolus</location>
    </subcellularLocation>
</comment>
<evidence type="ECO:0000313" key="9">
    <source>
        <dbReference type="Proteomes" id="UP000193685"/>
    </source>
</evidence>
<dbReference type="RefSeq" id="XP_040721916.1">
    <property type="nucleotide sequence ID" value="XM_040870274.1"/>
</dbReference>
<dbReference type="GeneID" id="63786873"/>
<feature type="domain" description="Nrap protein" evidence="7">
    <location>
        <begin position="857"/>
        <end position="953"/>
    </location>
</feature>
<dbReference type="Pfam" id="PF17406">
    <property type="entry name" value="Nrap_D5"/>
    <property type="match status" value="1"/>
</dbReference>
<evidence type="ECO:0000259" key="6">
    <source>
        <dbReference type="Pfam" id="PF17406"/>
    </source>
</evidence>
<evidence type="ECO:0000313" key="8">
    <source>
        <dbReference type="EMBL" id="ORY73911.1"/>
    </source>
</evidence>
<dbReference type="Gene3D" id="3.30.70.3030">
    <property type="match status" value="1"/>
</dbReference>
<evidence type="ECO:0000259" key="7">
    <source>
        <dbReference type="Pfam" id="PF17407"/>
    </source>
</evidence>
<dbReference type="GO" id="GO:0032545">
    <property type="term" value="C:CURI complex"/>
    <property type="evidence" value="ECO:0007669"/>
    <property type="project" value="TreeGrafter"/>
</dbReference>
<keyword evidence="1" id="KW-0687">Ribonucleoprotein</keyword>
<keyword evidence="1" id="KW-0694">RNA-binding</keyword>
<dbReference type="PANTHER" id="PTHR17972">
    <property type="entry name" value="NUCLEOLAR RNA-ASSOCIATED PROTEIN"/>
    <property type="match status" value="1"/>
</dbReference>
<dbReference type="PANTHER" id="PTHR17972:SF0">
    <property type="entry name" value="NUCLEOLAR PROTEIN 6"/>
    <property type="match status" value="1"/>
</dbReference>
<protein>
    <recommendedName>
        <fullName evidence="1">U3 small nucleolar RNA-associated protein 22</fullName>
    </recommendedName>
</protein>
<dbReference type="InterPro" id="IPR035369">
    <property type="entry name" value="Nrap_D4"/>
</dbReference>
<feature type="domain" description="Nrap protein" evidence="4">
    <location>
        <begin position="401"/>
        <end position="500"/>
    </location>
</feature>
<keyword evidence="1" id="KW-0539">Nucleus</keyword>
<dbReference type="GO" id="GO:0006364">
    <property type="term" value="P:rRNA processing"/>
    <property type="evidence" value="ECO:0007669"/>
    <property type="project" value="UniProtKB-KW"/>
</dbReference>
<organism evidence="8 9">
    <name type="scientific">Protomyces lactucae-debilis</name>
    <dbReference type="NCBI Taxonomy" id="2754530"/>
    <lineage>
        <taxon>Eukaryota</taxon>
        <taxon>Fungi</taxon>
        <taxon>Dikarya</taxon>
        <taxon>Ascomycota</taxon>
        <taxon>Taphrinomycotina</taxon>
        <taxon>Taphrinomycetes</taxon>
        <taxon>Taphrinales</taxon>
        <taxon>Protomycetaceae</taxon>
        <taxon>Protomyces</taxon>
    </lineage>
</organism>
<dbReference type="EMBL" id="MCFI01000032">
    <property type="protein sequence ID" value="ORY73911.1"/>
    <property type="molecule type" value="Genomic_DNA"/>
</dbReference>
<reference evidence="8 9" key="1">
    <citation type="submission" date="2016-07" db="EMBL/GenBank/DDBJ databases">
        <title>Pervasive Adenine N6-methylation of Active Genes in Fungi.</title>
        <authorList>
            <consortium name="DOE Joint Genome Institute"/>
            <person name="Mondo S.J."/>
            <person name="Dannebaum R.O."/>
            <person name="Kuo R.C."/>
            <person name="Labutti K."/>
            <person name="Haridas S."/>
            <person name="Kuo A."/>
            <person name="Salamov A."/>
            <person name="Ahrendt S.R."/>
            <person name="Lipzen A."/>
            <person name="Sullivan W."/>
            <person name="Andreopoulos W.B."/>
            <person name="Clum A."/>
            <person name="Lindquist E."/>
            <person name="Daum C."/>
            <person name="Ramamoorthy G.K."/>
            <person name="Gryganskyi A."/>
            <person name="Culley D."/>
            <person name="Magnuson J.K."/>
            <person name="James T.Y."/>
            <person name="O'Malley M.A."/>
            <person name="Stajich J.E."/>
            <person name="Spatafora J.W."/>
            <person name="Visel A."/>
            <person name="Grigoriev I.V."/>
        </authorList>
    </citation>
    <scope>NUCLEOTIDE SEQUENCE [LARGE SCALE GENOMIC DNA]</scope>
    <source>
        <strain evidence="8 9">12-1054</strain>
    </source>
</reference>
<dbReference type="AlphaFoldDB" id="A0A1Y2EQP9"/>
<keyword evidence="1" id="KW-0698">rRNA processing</keyword>
<proteinExistence type="inferred from homology"/>
<dbReference type="GO" id="GO:0003723">
    <property type="term" value="F:RNA binding"/>
    <property type="evidence" value="ECO:0007669"/>
    <property type="project" value="UniProtKB-KW"/>
</dbReference>
<dbReference type="STRING" id="56484.A0A1Y2EQP9"/>
<dbReference type="Pfam" id="PF17407">
    <property type="entry name" value="Nrap_D6"/>
    <property type="match status" value="1"/>
</dbReference>
<sequence length="960" mass="108291">MSARKRKLGAVINASTELPESLQYTPVPKVPIAPTPKKIKTVAAAPARVDVLVASAGLLQMQADGLLETLRPRQKDLSCHLAAMQLAKDVEGLIKDMPTQEAKKIDALLEHAKKNRTRIPFSHEPPSDLQLNFEFEPPTTVMYSTVLMRHQPPLVELYATIPARVIQEKDYLNHRIFYKQAFYLYWLKSHLPAGMTASFEDGRLIIVRDNVRIQVVAAIDEVSFPVSKLEASKNADRSVEGPTPDYNQEVLCLQATLTFKEKENAIRARLSSYDDSLRLAHRFLSLRDLPISLSQWSWATCQTLEAKQKVPNSPLALFRATLQYMVTLAETTTWDALHQIRSNEMQRLYLQYECNLVLNRLNSAGSEAFGIEQAFANLFLRRVANAAHFDATFHVPGTVDCAKLYRVVKRATPGRVSLIHVQQEADGARLGLLFDDEKLVRSGMVLGPAANTEDANQFRAFWGPESELRKFKDGRILETVMLSSKDPLLSLLQHVLKLHMQCSIERIYDQFDEASIEQEAQIAQQRMAEFEEIARLAREAEDLPLRITTVSRTSSAFGPHATLDGVIVFESSARWPDHIPAIQRTKIALLLSCQRSFSAIPGVVRCQVGLEQSKVTLYNGESLSNLSFLQVQAESGSLYNLRVQFDREYTLLENESKKAQPDKTRYMDAMRDYKSLYVTPTLHRQSIANVASKHPMFASTVRLLSRWVSAHLLSRHFPQHLIELLAAHALSSEISPFAEPKSLFSSFFRVIQFLAHWDWRQEPVVAELDQSLTQAQRDALQERFKQIRHSDPAMQLKGLLAYGAYDLATDIQVDRVAALRMTQLARASFDLLGEHGADLFKTPLTDFDIVLKLKHGKVYKNISSENPVNKLFVDDLEALFGDTFLVFGGDGHAIGLMLRPELRDPTTQWRFRVNLGFNAMPVKSEGDSLQVKLNIQGTLDEILRMGEGIISDVDVHMDLP</sequence>
<evidence type="ECO:0000256" key="1">
    <source>
        <dbReference type="RuleBase" id="RU364032"/>
    </source>
</evidence>
<dbReference type="GO" id="GO:0006409">
    <property type="term" value="P:tRNA export from nucleus"/>
    <property type="evidence" value="ECO:0007669"/>
    <property type="project" value="TreeGrafter"/>
</dbReference>
<name>A0A1Y2EQP9_PROLT</name>
<dbReference type="InterPro" id="IPR035371">
    <property type="entry name" value="Nrap_D6"/>
</dbReference>
<dbReference type="Pfam" id="PF17404">
    <property type="entry name" value="Nrap_D3"/>
    <property type="match status" value="1"/>
</dbReference>
<keyword evidence="9" id="KW-1185">Reference proteome</keyword>
<dbReference type="InterPro" id="IPR035082">
    <property type="entry name" value="Nrap_D1"/>
</dbReference>
<dbReference type="Proteomes" id="UP000193685">
    <property type="component" value="Unassembled WGS sequence"/>
</dbReference>
<evidence type="ECO:0000259" key="4">
    <source>
        <dbReference type="Pfam" id="PF17404"/>
    </source>
</evidence>
<keyword evidence="2" id="KW-0175">Coiled coil</keyword>
<dbReference type="GO" id="GO:0032040">
    <property type="term" value="C:small-subunit processome"/>
    <property type="evidence" value="ECO:0007669"/>
    <property type="project" value="TreeGrafter"/>
</dbReference>
<dbReference type="OrthoDB" id="10251401at2759"/>
<feature type="domain" description="Nrap protein" evidence="5">
    <location>
        <begin position="517"/>
        <end position="690"/>
    </location>
</feature>
<dbReference type="Pfam" id="PF03813">
    <property type="entry name" value="Nrap"/>
    <property type="match status" value="1"/>
</dbReference>